<dbReference type="NCBIfam" id="TIGR00166">
    <property type="entry name" value="S6"/>
    <property type="match status" value="1"/>
</dbReference>
<dbReference type="Gene3D" id="3.30.70.60">
    <property type="match status" value="1"/>
</dbReference>
<dbReference type="SUPFAM" id="SSF54995">
    <property type="entry name" value="Ribosomal protein S6"/>
    <property type="match status" value="1"/>
</dbReference>
<dbReference type="InterPro" id="IPR000529">
    <property type="entry name" value="Ribosomal_bS6"/>
</dbReference>
<dbReference type="PANTHER" id="PTHR21011">
    <property type="entry name" value="MITOCHONDRIAL 28S RIBOSOMAL PROTEIN S6"/>
    <property type="match status" value="1"/>
</dbReference>
<dbReference type="InterPro" id="IPR014717">
    <property type="entry name" value="Transl_elong_EF1B/ribsomal_bS6"/>
</dbReference>
<dbReference type="GO" id="GO:0005840">
    <property type="term" value="C:ribosome"/>
    <property type="evidence" value="ECO:0007669"/>
    <property type="project" value="UniProtKB-KW"/>
</dbReference>
<gene>
    <name evidence="4 5" type="primary">rpsF</name>
    <name evidence="5" type="ORF">IAB14_01935</name>
</gene>
<keyword evidence="4" id="KW-0687">Ribonucleoprotein</keyword>
<dbReference type="InterPro" id="IPR035980">
    <property type="entry name" value="Ribosomal_bS6_sf"/>
</dbReference>
<keyword evidence="4 5" id="KW-0689">Ribosomal protein</keyword>
<dbReference type="EMBL" id="DVOH01000016">
    <property type="protein sequence ID" value="HIU99857.1"/>
    <property type="molecule type" value="Genomic_DNA"/>
</dbReference>
<evidence type="ECO:0000313" key="6">
    <source>
        <dbReference type="Proteomes" id="UP000886891"/>
    </source>
</evidence>
<evidence type="ECO:0000313" key="5">
    <source>
        <dbReference type="EMBL" id="HIU99857.1"/>
    </source>
</evidence>
<dbReference type="InterPro" id="IPR020814">
    <property type="entry name" value="Ribosomal_S6_plastid/chlpt"/>
</dbReference>
<dbReference type="AlphaFoldDB" id="A0A9D1SWQ0"/>
<dbReference type="GO" id="GO:1990904">
    <property type="term" value="C:ribonucleoprotein complex"/>
    <property type="evidence" value="ECO:0007669"/>
    <property type="project" value="UniProtKB-KW"/>
</dbReference>
<dbReference type="GO" id="GO:0003735">
    <property type="term" value="F:structural constituent of ribosome"/>
    <property type="evidence" value="ECO:0007669"/>
    <property type="project" value="InterPro"/>
</dbReference>
<comment type="caution">
    <text evidence="5">The sequence shown here is derived from an EMBL/GenBank/DDBJ whole genome shotgun (WGS) entry which is preliminary data.</text>
</comment>
<proteinExistence type="inferred from homology"/>
<evidence type="ECO:0000256" key="4">
    <source>
        <dbReference type="HAMAP-Rule" id="MF_00360"/>
    </source>
</evidence>
<keyword evidence="4" id="KW-0694">RNA-binding</keyword>
<dbReference type="CDD" id="cd00473">
    <property type="entry name" value="bS6"/>
    <property type="match status" value="1"/>
</dbReference>
<dbReference type="Proteomes" id="UP000886891">
    <property type="component" value="Unassembled WGS sequence"/>
</dbReference>
<comment type="similarity">
    <text evidence="1 4">Belongs to the bacterial ribosomal protein bS6 family.</text>
</comment>
<sequence length="95" mass="10748">MNQYQMLFIIDSSVQDEAKEALIQKFSDLITGLNGSINTVEKIGPRKLAYEINHKSEGYYVMIEFAADATVPAEVDRQMRINDGIMRHLIVSKNA</sequence>
<keyword evidence="4" id="KW-0699">rRNA-binding</keyword>
<evidence type="ECO:0000256" key="3">
    <source>
        <dbReference type="ARBA" id="ARBA00035294"/>
    </source>
</evidence>
<reference evidence="5" key="1">
    <citation type="submission" date="2020-10" db="EMBL/GenBank/DDBJ databases">
        <authorList>
            <person name="Gilroy R."/>
        </authorList>
    </citation>
    <scope>NUCLEOTIDE SEQUENCE</scope>
    <source>
        <strain evidence="5">23406</strain>
    </source>
</reference>
<evidence type="ECO:0000256" key="2">
    <source>
        <dbReference type="ARBA" id="ARBA00035104"/>
    </source>
</evidence>
<dbReference type="Pfam" id="PF01250">
    <property type="entry name" value="Ribosomal_S6"/>
    <property type="match status" value="1"/>
</dbReference>
<protein>
    <recommendedName>
        <fullName evidence="3 4">Small ribosomal subunit protein bS6</fullName>
    </recommendedName>
</protein>
<accession>A0A9D1SWQ0</accession>
<dbReference type="PANTHER" id="PTHR21011:SF1">
    <property type="entry name" value="SMALL RIBOSOMAL SUBUNIT PROTEIN BS6M"/>
    <property type="match status" value="1"/>
</dbReference>
<dbReference type="GO" id="GO:0006412">
    <property type="term" value="P:translation"/>
    <property type="evidence" value="ECO:0007669"/>
    <property type="project" value="UniProtKB-UniRule"/>
</dbReference>
<dbReference type="GO" id="GO:0070181">
    <property type="term" value="F:small ribosomal subunit rRNA binding"/>
    <property type="evidence" value="ECO:0007669"/>
    <property type="project" value="TreeGrafter"/>
</dbReference>
<dbReference type="GO" id="GO:0005737">
    <property type="term" value="C:cytoplasm"/>
    <property type="evidence" value="ECO:0007669"/>
    <property type="project" value="UniProtKB-ARBA"/>
</dbReference>
<reference evidence="5" key="2">
    <citation type="journal article" date="2021" name="PeerJ">
        <title>Extensive microbial diversity within the chicken gut microbiome revealed by metagenomics and culture.</title>
        <authorList>
            <person name="Gilroy R."/>
            <person name="Ravi A."/>
            <person name="Getino M."/>
            <person name="Pursley I."/>
            <person name="Horton D.L."/>
            <person name="Alikhan N.F."/>
            <person name="Baker D."/>
            <person name="Gharbi K."/>
            <person name="Hall N."/>
            <person name="Watson M."/>
            <person name="Adriaenssens E.M."/>
            <person name="Foster-Nyarko E."/>
            <person name="Jarju S."/>
            <person name="Secka A."/>
            <person name="Antonio M."/>
            <person name="Oren A."/>
            <person name="Chaudhuri R.R."/>
            <person name="La Ragione R."/>
            <person name="Hildebrand F."/>
            <person name="Pallen M.J."/>
        </authorList>
    </citation>
    <scope>NUCLEOTIDE SEQUENCE</scope>
    <source>
        <strain evidence="5">23406</strain>
    </source>
</reference>
<comment type="function">
    <text evidence="2 4">Binds together with bS18 to 16S ribosomal RNA.</text>
</comment>
<evidence type="ECO:0000256" key="1">
    <source>
        <dbReference type="ARBA" id="ARBA00009512"/>
    </source>
</evidence>
<name>A0A9D1SWQ0_9FIRM</name>
<dbReference type="HAMAP" id="MF_00360">
    <property type="entry name" value="Ribosomal_bS6"/>
    <property type="match status" value="1"/>
</dbReference>
<organism evidence="5 6">
    <name type="scientific">Candidatus Stercoripulliclostridium merdipullorum</name>
    <dbReference type="NCBI Taxonomy" id="2840952"/>
    <lineage>
        <taxon>Bacteria</taxon>
        <taxon>Bacillati</taxon>
        <taxon>Bacillota</taxon>
        <taxon>Clostridia</taxon>
        <taxon>Eubacteriales</taxon>
        <taxon>Candidatus Stercoripulliclostridium</taxon>
    </lineage>
</organism>